<feature type="transmembrane region" description="Helical" evidence="6">
    <location>
        <begin position="675"/>
        <end position="697"/>
    </location>
</feature>
<dbReference type="Pfam" id="PF12537">
    <property type="entry name" value="GPHR_N"/>
    <property type="match status" value="1"/>
</dbReference>
<feature type="transmembrane region" description="Helical" evidence="6">
    <location>
        <begin position="471"/>
        <end position="493"/>
    </location>
</feature>
<keyword evidence="3 6" id="KW-1133">Transmembrane helix</keyword>
<evidence type="ECO:0000256" key="3">
    <source>
        <dbReference type="ARBA" id="ARBA00022989"/>
    </source>
</evidence>
<comment type="caution">
    <text evidence="9">The sequence shown here is derived from an EMBL/GenBank/DDBJ whole genome shotgun (WGS) entry which is preliminary data.</text>
</comment>
<feature type="transmembrane region" description="Helical" evidence="6">
    <location>
        <begin position="128"/>
        <end position="148"/>
    </location>
</feature>
<evidence type="ECO:0000256" key="5">
    <source>
        <dbReference type="SAM" id="MobiDB-lite"/>
    </source>
</evidence>
<dbReference type="EMBL" id="BSXN01000239">
    <property type="protein sequence ID" value="GME67728.1"/>
    <property type="molecule type" value="Genomic_DNA"/>
</dbReference>
<protein>
    <submittedName>
        <fullName evidence="9">Unnamed protein product</fullName>
    </submittedName>
</protein>
<evidence type="ECO:0000256" key="2">
    <source>
        <dbReference type="ARBA" id="ARBA00022692"/>
    </source>
</evidence>
<feature type="transmembrane region" description="Helical" evidence="6">
    <location>
        <begin position="168"/>
        <end position="189"/>
    </location>
</feature>
<feature type="transmembrane region" description="Helical" evidence="6">
    <location>
        <begin position="543"/>
        <end position="565"/>
    </location>
</feature>
<evidence type="ECO:0000256" key="4">
    <source>
        <dbReference type="ARBA" id="ARBA00023136"/>
    </source>
</evidence>
<dbReference type="GO" id="GO:0016020">
    <property type="term" value="C:membrane"/>
    <property type="evidence" value="ECO:0007669"/>
    <property type="project" value="UniProtKB-SubCell"/>
</dbReference>
<dbReference type="AlphaFoldDB" id="A0A9W6SVL6"/>
<organism evidence="9 10">
    <name type="scientific">Candida boidinii</name>
    <name type="common">Yeast</name>
    <dbReference type="NCBI Taxonomy" id="5477"/>
    <lineage>
        <taxon>Eukaryota</taxon>
        <taxon>Fungi</taxon>
        <taxon>Dikarya</taxon>
        <taxon>Ascomycota</taxon>
        <taxon>Saccharomycotina</taxon>
        <taxon>Pichiomycetes</taxon>
        <taxon>Pichiales</taxon>
        <taxon>Pichiaceae</taxon>
        <taxon>Ogataea</taxon>
        <taxon>Ogataea/Candida clade</taxon>
    </lineage>
</organism>
<dbReference type="InterPro" id="IPR025969">
    <property type="entry name" value="ABA_GPCR_dom"/>
</dbReference>
<feature type="region of interest" description="Disordered" evidence="5">
    <location>
        <begin position="596"/>
        <end position="615"/>
    </location>
</feature>
<reference evidence="9" key="1">
    <citation type="submission" date="2023-04" db="EMBL/GenBank/DDBJ databases">
        <title>Candida boidinii NBRC 10035.</title>
        <authorList>
            <person name="Ichikawa N."/>
            <person name="Sato H."/>
            <person name="Tonouchi N."/>
        </authorList>
    </citation>
    <scope>NUCLEOTIDE SEQUENCE</scope>
    <source>
        <strain evidence="9">NBRC 10035</strain>
    </source>
</reference>
<feature type="domain" description="Golgi pH regulator conserved" evidence="8">
    <location>
        <begin position="262"/>
        <end position="327"/>
    </location>
</feature>
<gene>
    <name evidence="9" type="ORF">Cboi02_000110300</name>
</gene>
<evidence type="ECO:0000256" key="6">
    <source>
        <dbReference type="SAM" id="Phobius"/>
    </source>
</evidence>
<name>A0A9W6SVL6_CANBO</name>
<dbReference type="PANTHER" id="PTHR15948:SF0">
    <property type="entry name" value="GOLGI PH REGULATOR A-RELATED"/>
    <property type="match status" value="1"/>
</dbReference>
<keyword evidence="2 6" id="KW-0812">Transmembrane</keyword>
<feature type="transmembrane region" description="Helical" evidence="6">
    <location>
        <begin position="270"/>
        <end position="294"/>
    </location>
</feature>
<keyword evidence="10" id="KW-1185">Reference proteome</keyword>
<evidence type="ECO:0000259" key="8">
    <source>
        <dbReference type="Pfam" id="PF12537"/>
    </source>
</evidence>
<dbReference type="PANTHER" id="PTHR15948">
    <property type="entry name" value="G-PROTEIN COUPLED RECEPTOR 89-RELATED"/>
    <property type="match status" value="1"/>
</dbReference>
<feature type="compositionally biased region" description="Polar residues" evidence="5">
    <location>
        <begin position="596"/>
        <end position="608"/>
    </location>
</feature>
<dbReference type="InterPro" id="IPR015672">
    <property type="entry name" value="GPHR/GTG"/>
</dbReference>
<feature type="domain" description="Abscisic acid G-protein coupled receptor-like" evidence="7">
    <location>
        <begin position="469"/>
        <end position="699"/>
    </location>
</feature>
<feature type="transmembrane region" description="Helical" evidence="6">
    <location>
        <begin position="632"/>
        <end position="655"/>
    </location>
</feature>
<evidence type="ECO:0000259" key="7">
    <source>
        <dbReference type="Pfam" id="PF12430"/>
    </source>
</evidence>
<proteinExistence type="predicted"/>
<dbReference type="InterPro" id="IPR022535">
    <property type="entry name" value="Golgi_pH-regulator_cons_dom"/>
</dbReference>
<accession>A0A9W6SVL6</accession>
<keyword evidence="4 6" id="KW-0472">Membrane</keyword>
<evidence type="ECO:0000256" key="1">
    <source>
        <dbReference type="ARBA" id="ARBA00004141"/>
    </source>
</evidence>
<dbReference type="Proteomes" id="UP001165120">
    <property type="component" value="Unassembled WGS sequence"/>
</dbReference>
<evidence type="ECO:0000313" key="9">
    <source>
        <dbReference type="EMBL" id="GME67728.1"/>
    </source>
</evidence>
<dbReference type="Pfam" id="PF12430">
    <property type="entry name" value="ABA_GPCR"/>
    <property type="match status" value="1"/>
</dbReference>
<sequence>MLLTTTVLLTSFLILYHLSNKYIYPFLIPYINSISTLDKNEVISFLKNLNIIDCDFIYEVGILQEQQFQKPFINSSDNDTDKLYEYSDREFDPYFENEDDSPYELLLNDFNMTKLIKFKLKSLNLKNFIKLIFNITISLSFLMIELVLLEIVKAGESNTKKIFIKFNLILLILILSYTIPILLILNWLNVNQIFNNSKLKLKLILISLIFICWFSLLQFLGKMIHLENYTTNNSNKLNHQTDGENGENFDTIINILKTNEDFLTSSLQELSLFGISCLGLLSGIGSVTSIYNTFIKKNTHIVKETDLIQNLNTLRTTNNLLHLRVNEYNKLYSQSINEKFENSNDNNSKDLKNEIKALKQLELSIYNDLIHLINEFQNTNTIENQNNKLNFVNFDRNTVSKETTIGYNPIVSIESPESLNSNIPKPLSSSTLPSNSVHPSLLRKPSVSMPTPISKSQYESKAKFNKDYNKFLNLFSIVLAIYCLYKFISIVLIKLPIILYKENFIDINDPSKEDVKIDALAVTISHLLKITLFRSYNYDEEALSVHISLLLSFGLFLGSLSNVLYTFKSVMKVIPFNSIVHNSKIMKRHRNDVTDGFSNTKNGNGNLDSSSSSSSFPNMYNRSYNYSSSVNIILISAELAGIYTISTILLLHSTIPDNLNEDLVQSFGSPLDHDFVHIWFDKLFSIGCILCIFAIFISYKFDNYVLLNNSAYGMYYANNGSNSGVSNINGLGIYDEEMMIGKNA</sequence>
<feature type="transmembrane region" description="Helical" evidence="6">
    <location>
        <begin position="201"/>
        <end position="220"/>
    </location>
</feature>
<comment type="subcellular location">
    <subcellularLocation>
        <location evidence="1">Membrane</location>
        <topology evidence="1">Multi-pass membrane protein</topology>
    </subcellularLocation>
</comment>
<evidence type="ECO:0000313" key="10">
    <source>
        <dbReference type="Proteomes" id="UP001165120"/>
    </source>
</evidence>